<keyword evidence="2 5" id="KW-0238">DNA-binding</keyword>
<feature type="region of interest" description="Disordered" evidence="6">
    <location>
        <begin position="63"/>
        <end position="164"/>
    </location>
</feature>
<evidence type="ECO:0000256" key="1">
    <source>
        <dbReference type="ARBA" id="ARBA00023015"/>
    </source>
</evidence>
<dbReference type="Gene3D" id="2.60.40.820">
    <property type="entry name" value="Transcription factor, T-box"/>
    <property type="match status" value="1"/>
</dbReference>
<gene>
    <name evidence="8" type="ORF">BOKJ2_LOCUS5572</name>
</gene>
<dbReference type="PRINTS" id="PR00937">
    <property type="entry name" value="TBOX"/>
</dbReference>
<dbReference type="AlphaFoldDB" id="A0A811KGC5"/>
<dbReference type="SMART" id="SM00425">
    <property type="entry name" value="TBOX"/>
    <property type="match status" value="1"/>
</dbReference>
<dbReference type="GO" id="GO:0045893">
    <property type="term" value="P:positive regulation of DNA-templated transcription"/>
    <property type="evidence" value="ECO:0007669"/>
    <property type="project" value="InterPro"/>
</dbReference>
<evidence type="ECO:0000256" key="2">
    <source>
        <dbReference type="ARBA" id="ARBA00023125"/>
    </source>
</evidence>
<keyword evidence="1" id="KW-0805">Transcription regulation</keyword>
<comment type="subcellular location">
    <subcellularLocation>
        <location evidence="5">Nucleus</location>
    </subcellularLocation>
</comment>
<keyword evidence="9" id="KW-1185">Reference proteome</keyword>
<feature type="compositionally biased region" description="Polar residues" evidence="6">
    <location>
        <begin position="252"/>
        <end position="264"/>
    </location>
</feature>
<dbReference type="InterPro" id="IPR036960">
    <property type="entry name" value="T-box_sf"/>
</dbReference>
<evidence type="ECO:0000259" key="7">
    <source>
        <dbReference type="PROSITE" id="PS50252"/>
    </source>
</evidence>
<name>A0A811KGC5_9BILA</name>
<dbReference type="PANTHER" id="PTHR11267:SF181">
    <property type="entry name" value="OPTOMOTOR-BLIND PROTEIN"/>
    <property type="match status" value="1"/>
</dbReference>
<organism evidence="8 9">
    <name type="scientific">Bursaphelenchus okinawaensis</name>
    <dbReference type="NCBI Taxonomy" id="465554"/>
    <lineage>
        <taxon>Eukaryota</taxon>
        <taxon>Metazoa</taxon>
        <taxon>Ecdysozoa</taxon>
        <taxon>Nematoda</taxon>
        <taxon>Chromadorea</taxon>
        <taxon>Rhabditida</taxon>
        <taxon>Tylenchina</taxon>
        <taxon>Tylenchomorpha</taxon>
        <taxon>Aphelenchoidea</taxon>
        <taxon>Aphelenchoididae</taxon>
        <taxon>Bursaphelenchus</taxon>
    </lineage>
</organism>
<evidence type="ECO:0000256" key="6">
    <source>
        <dbReference type="SAM" id="MobiDB-lite"/>
    </source>
</evidence>
<protein>
    <recommendedName>
        <fullName evidence="7">T-box domain-containing protein</fullName>
    </recommendedName>
</protein>
<dbReference type="InterPro" id="IPR046360">
    <property type="entry name" value="T-box_DNA-bd"/>
</dbReference>
<dbReference type="EMBL" id="CAJFDH010000003">
    <property type="protein sequence ID" value="CAD5214396.1"/>
    <property type="molecule type" value="Genomic_DNA"/>
</dbReference>
<dbReference type="GO" id="GO:0005634">
    <property type="term" value="C:nucleus"/>
    <property type="evidence" value="ECO:0007669"/>
    <property type="project" value="UniProtKB-SubCell"/>
</dbReference>
<evidence type="ECO:0000313" key="8">
    <source>
        <dbReference type="EMBL" id="CAD5214396.1"/>
    </source>
</evidence>
<keyword evidence="3" id="KW-0804">Transcription</keyword>
<comment type="caution">
    <text evidence="5">Lacks conserved residue(s) required for the propagation of feature annotation.</text>
</comment>
<dbReference type="InterPro" id="IPR008967">
    <property type="entry name" value="p53-like_TF_DNA-bd_sf"/>
</dbReference>
<dbReference type="SUPFAM" id="SSF49417">
    <property type="entry name" value="p53-like transcription factors"/>
    <property type="match status" value="1"/>
</dbReference>
<feature type="compositionally biased region" description="Basic and acidic residues" evidence="6">
    <location>
        <begin position="332"/>
        <end position="358"/>
    </location>
</feature>
<feature type="compositionally biased region" description="Polar residues" evidence="6">
    <location>
        <begin position="298"/>
        <end position="311"/>
    </location>
</feature>
<feature type="domain" description="T-box" evidence="7">
    <location>
        <begin position="1"/>
        <end position="69"/>
    </location>
</feature>
<comment type="caution">
    <text evidence="8">The sequence shown here is derived from an EMBL/GenBank/DDBJ whole genome shotgun (WGS) entry which is preliminary data.</text>
</comment>
<keyword evidence="4 5" id="KW-0539">Nucleus</keyword>
<dbReference type="GO" id="GO:0000981">
    <property type="term" value="F:DNA-binding transcription factor activity, RNA polymerase II-specific"/>
    <property type="evidence" value="ECO:0007669"/>
    <property type="project" value="TreeGrafter"/>
</dbReference>
<dbReference type="EMBL" id="CAJFCW020000003">
    <property type="protein sequence ID" value="CAG9102682.1"/>
    <property type="molecule type" value="Genomic_DNA"/>
</dbReference>
<evidence type="ECO:0000256" key="4">
    <source>
        <dbReference type="ARBA" id="ARBA00023242"/>
    </source>
</evidence>
<dbReference type="PROSITE" id="PS50252">
    <property type="entry name" value="TBOX_3"/>
    <property type="match status" value="1"/>
</dbReference>
<evidence type="ECO:0000256" key="5">
    <source>
        <dbReference type="PROSITE-ProRule" id="PRU00201"/>
    </source>
</evidence>
<dbReference type="GO" id="GO:0000978">
    <property type="term" value="F:RNA polymerase II cis-regulatory region sequence-specific DNA binding"/>
    <property type="evidence" value="ECO:0007669"/>
    <property type="project" value="InterPro"/>
</dbReference>
<dbReference type="Proteomes" id="UP000783686">
    <property type="component" value="Unassembled WGS sequence"/>
</dbReference>
<dbReference type="PANTHER" id="PTHR11267">
    <property type="entry name" value="T-BOX PROTEIN-RELATED"/>
    <property type="match status" value="1"/>
</dbReference>
<dbReference type="GO" id="GO:0001708">
    <property type="term" value="P:cell fate specification"/>
    <property type="evidence" value="ECO:0007669"/>
    <property type="project" value="TreeGrafter"/>
</dbReference>
<dbReference type="InterPro" id="IPR001699">
    <property type="entry name" value="TF_T-box"/>
</dbReference>
<sequence>MGWTVLNSMHKYQPRVHIARCNSMEQLKVTMWKTFTFPETVFIAVTAYQNEKVTQLKIDHNPFAKGFRDTGAGRREKKRHLNESGSTSGYSPNPGFRLDPDSDDDEPTSKRPRSSSSNDLNHSGSSKSPSCNDKMFSSPTETGQSASLNTQRQDNPFMPLRHLPFPAMAGGRKGGMPFGFPSFGLPMPCYPPFPGSPQGNGVFPPPNPEMLAMFMNSQLLRNGLNPFAAALAAKLVQQQNLESMKKSKDEATSSQNVENNANLDTENRETADDKASEDNKITEEKTSNTSKTSEDSKPSPNHNVSNPFSFETSERSENSLFANLLERSGSSEVKEEPDSTRPESENLEDDVKLPKLESKSFSSSPTPEPTTESPSPTFSANAKKSSFKMTDLLSA</sequence>
<evidence type="ECO:0000256" key="3">
    <source>
        <dbReference type="ARBA" id="ARBA00023163"/>
    </source>
</evidence>
<feature type="compositionally biased region" description="Polar residues" evidence="6">
    <location>
        <begin position="129"/>
        <end position="154"/>
    </location>
</feature>
<evidence type="ECO:0000313" key="9">
    <source>
        <dbReference type="Proteomes" id="UP000614601"/>
    </source>
</evidence>
<dbReference type="Proteomes" id="UP000614601">
    <property type="component" value="Unassembled WGS sequence"/>
</dbReference>
<feature type="region of interest" description="Disordered" evidence="6">
    <location>
        <begin position="243"/>
        <end position="395"/>
    </location>
</feature>
<feature type="compositionally biased region" description="Low complexity" evidence="6">
    <location>
        <begin position="359"/>
        <end position="379"/>
    </location>
</feature>
<accession>A0A811KGC5</accession>
<reference evidence="8" key="1">
    <citation type="submission" date="2020-09" db="EMBL/GenBank/DDBJ databases">
        <authorList>
            <person name="Kikuchi T."/>
        </authorList>
    </citation>
    <scope>NUCLEOTIDE SEQUENCE</scope>
    <source>
        <strain evidence="8">SH1</strain>
    </source>
</reference>
<feature type="compositionally biased region" description="Low complexity" evidence="6">
    <location>
        <begin position="114"/>
        <end position="128"/>
    </location>
</feature>
<dbReference type="Pfam" id="PF00907">
    <property type="entry name" value="T-box"/>
    <property type="match status" value="1"/>
</dbReference>
<dbReference type="OrthoDB" id="7442607at2759"/>
<feature type="compositionally biased region" description="Basic and acidic residues" evidence="6">
    <location>
        <begin position="63"/>
        <end position="74"/>
    </location>
</feature>
<proteinExistence type="predicted"/>
<dbReference type="GO" id="GO:0000785">
    <property type="term" value="C:chromatin"/>
    <property type="evidence" value="ECO:0007669"/>
    <property type="project" value="TreeGrafter"/>
</dbReference>
<feature type="compositionally biased region" description="Basic and acidic residues" evidence="6">
    <location>
        <begin position="265"/>
        <end position="297"/>
    </location>
</feature>